<keyword evidence="4" id="KW-1185">Reference proteome</keyword>
<dbReference type="OrthoDB" id="1121752at2"/>
<feature type="chain" id="PRO_5003188201" description="Outer membrane protein beta-barrel domain-containing protein" evidence="1">
    <location>
        <begin position="20"/>
        <end position="194"/>
    </location>
</feature>
<accession>E4RW78</accession>
<sequence length="194" mass="21056">MKKYILGFAFLLGINSTFAQTTSIGPLIGINSSVQKGDISFEKWKAADLNVGAFLNHSKNDKFGLRIEALYTSLGTEYTNSSEVLKTGYIQIPVYGVAYFGKQGSAVRPKLMAGPYVGFLTNFGGTKINLNKDDYNKVDAGLKAAAGLNVRLSNQIWLNADLHYGLGLVDISKLESKIHNNAWGLNVGVSFPVK</sequence>
<organism evidence="3 4">
    <name type="scientific">Leadbetterella byssophila (strain DSM 17132 / JCM 16389 / KACC 11308 / NBRC 106382 / 4M15)</name>
    <dbReference type="NCBI Taxonomy" id="649349"/>
    <lineage>
        <taxon>Bacteria</taxon>
        <taxon>Pseudomonadati</taxon>
        <taxon>Bacteroidota</taxon>
        <taxon>Cytophagia</taxon>
        <taxon>Cytophagales</taxon>
        <taxon>Leadbetterellaceae</taxon>
        <taxon>Leadbetterella</taxon>
    </lineage>
</organism>
<evidence type="ECO:0000259" key="2">
    <source>
        <dbReference type="Pfam" id="PF13568"/>
    </source>
</evidence>
<gene>
    <name evidence="3" type="ordered locus">Lbys_1399</name>
</gene>
<evidence type="ECO:0000256" key="1">
    <source>
        <dbReference type="SAM" id="SignalP"/>
    </source>
</evidence>
<dbReference type="eggNOG" id="COG3047">
    <property type="taxonomic scope" value="Bacteria"/>
</dbReference>
<dbReference type="KEGG" id="lby:Lbys_1399"/>
<dbReference type="HOGENOM" id="CLU_082049_4_1_10"/>
<dbReference type="Pfam" id="PF13568">
    <property type="entry name" value="OMP_b-brl_2"/>
    <property type="match status" value="1"/>
</dbReference>
<dbReference type="AlphaFoldDB" id="E4RW78"/>
<dbReference type="RefSeq" id="WP_013408162.1">
    <property type="nucleotide sequence ID" value="NC_014655.1"/>
</dbReference>
<feature type="signal peptide" evidence="1">
    <location>
        <begin position="1"/>
        <end position="19"/>
    </location>
</feature>
<dbReference type="InterPro" id="IPR011250">
    <property type="entry name" value="OMP/PagP_B-barrel"/>
</dbReference>
<dbReference type="SUPFAM" id="SSF56925">
    <property type="entry name" value="OMPA-like"/>
    <property type="match status" value="1"/>
</dbReference>
<dbReference type="InterPro" id="IPR025665">
    <property type="entry name" value="Beta-barrel_OMP_2"/>
</dbReference>
<dbReference type="EMBL" id="CP002305">
    <property type="protein sequence ID" value="ADQ17113.1"/>
    <property type="molecule type" value="Genomic_DNA"/>
</dbReference>
<name>E4RW78_LEAB4</name>
<evidence type="ECO:0000313" key="4">
    <source>
        <dbReference type="Proteomes" id="UP000007435"/>
    </source>
</evidence>
<evidence type="ECO:0000313" key="3">
    <source>
        <dbReference type="EMBL" id="ADQ17113.1"/>
    </source>
</evidence>
<dbReference type="Proteomes" id="UP000007435">
    <property type="component" value="Chromosome"/>
</dbReference>
<dbReference type="Gene3D" id="2.40.160.20">
    <property type="match status" value="1"/>
</dbReference>
<reference evidence="3 4" key="2">
    <citation type="journal article" date="2011" name="Stand. Genomic Sci.">
        <title>Complete genome sequence of Leadbetterella byssophila type strain (4M15).</title>
        <authorList>
            <person name="Abt B."/>
            <person name="Teshima H."/>
            <person name="Lucas S."/>
            <person name="Lapidus A."/>
            <person name="Del Rio T.G."/>
            <person name="Nolan M."/>
            <person name="Tice H."/>
            <person name="Cheng J.F."/>
            <person name="Pitluck S."/>
            <person name="Liolios K."/>
            <person name="Pagani I."/>
            <person name="Ivanova N."/>
            <person name="Mavromatis K."/>
            <person name="Pati A."/>
            <person name="Tapia R."/>
            <person name="Han C."/>
            <person name="Goodwin L."/>
            <person name="Chen A."/>
            <person name="Palaniappan K."/>
            <person name="Land M."/>
            <person name="Hauser L."/>
            <person name="Chang Y.J."/>
            <person name="Jeffries C.D."/>
            <person name="Rohde M."/>
            <person name="Goker M."/>
            <person name="Tindall B.J."/>
            <person name="Detter J.C."/>
            <person name="Woyke T."/>
            <person name="Bristow J."/>
            <person name="Eisen J.A."/>
            <person name="Markowitz V."/>
            <person name="Hugenholtz P."/>
            <person name="Klenk H.P."/>
            <person name="Kyrpides N.C."/>
        </authorList>
    </citation>
    <scope>NUCLEOTIDE SEQUENCE [LARGE SCALE GENOMIC DNA]</scope>
    <source>
        <strain evidence="4">DSM 17132 / JCM 16389 / KACC 11308 / NBRC 106382 / 4M15</strain>
    </source>
</reference>
<reference key="1">
    <citation type="submission" date="2010-11" db="EMBL/GenBank/DDBJ databases">
        <title>The complete genome of Leadbetterella byssophila DSM 17132.</title>
        <authorList>
            <consortium name="US DOE Joint Genome Institute (JGI-PGF)"/>
            <person name="Lucas S."/>
            <person name="Copeland A."/>
            <person name="Lapidus A."/>
            <person name="Glavina del Rio T."/>
            <person name="Dalin E."/>
            <person name="Tice H."/>
            <person name="Bruce D."/>
            <person name="Goodwin L."/>
            <person name="Pitluck S."/>
            <person name="Kyrpides N."/>
            <person name="Mavromatis K."/>
            <person name="Ivanova N."/>
            <person name="Teshima H."/>
            <person name="Brettin T."/>
            <person name="Detter J.C."/>
            <person name="Han C."/>
            <person name="Tapia R."/>
            <person name="Land M."/>
            <person name="Hauser L."/>
            <person name="Markowitz V."/>
            <person name="Cheng J.-F."/>
            <person name="Hugenholtz P."/>
            <person name="Woyke T."/>
            <person name="Wu D."/>
            <person name="Tindall B."/>
            <person name="Pomrenke H.G."/>
            <person name="Brambilla E."/>
            <person name="Klenk H.-P."/>
            <person name="Eisen J.A."/>
        </authorList>
    </citation>
    <scope>NUCLEOTIDE SEQUENCE [LARGE SCALE GENOMIC DNA]</scope>
    <source>
        <strain>DSM 17132</strain>
    </source>
</reference>
<dbReference type="STRING" id="649349.Lbys_1399"/>
<proteinExistence type="predicted"/>
<dbReference type="TCDB" id="1.B.44.2.7">
    <property type="family name" value="the probable protein translocating porphyromonas gingivalis porin (port) family"/>
</dbReference>
<protein>
    <recommendedName>
        <fullName evidence="2">Outer membrane protein beta-barrel domain-containing protein</fullName>
    </recommendedName>
</protein>
<keyword evidence="1" id="KW-0732">Signal</keyword>
<feature type="domain" description="Outer membrane protein beta-barrel" evidence="2">
    <location>
        <begin position="18"/>
        <end position="171"/>
    </location>
</feature>